<dbReference type="GO" id="GO:0016811">
    <property type="term" value="F:hydrolase activity, acting on carbon-nitrogen (but not peptide) bonds, in linear amides"/>
    <property type="evidence" value="ECO:0007669"/>
    <property type="project" value="TreeGrafter"/>
</dbReference>
<evidence type="ECO:0000313" key="5">
    <source>
        <dbReference type="Proteomes" id="UP000534306"/>
    </source>
</evidence>
<dbReference type="Pfam" id="PF02585">
    <property type="entry name" value="PIG-L"/>
    <property type="match status" value="1"/>
</dbReference>
<evidence type="ECO:0000313" key="4">
    <source>
        <dbReference type="EMBL" id="NOL42553.1"/>
    </source>
</evidence>
<dbReference type="InterPro" id="IPR024078">
    <property type="entry name" value="LmbE-like_dom_sf"/>
</dbReference>
<name>A0A7Y4L1D6_9ACTN</name>
<dbReference type="EMBL" id="JABJRC010000004">
    <property type="protein sequence ID" value="NOL42553.1"/>
    <property type="molecule type" value="Genomic_DNA"/>
</dbReference>
<dbReference type="PANTHER" id="PTHR12993">
    <property type="entry name" value="N-ACETYLGLUCOSAMINYL-PHOSPHATIDYLINOSITOL DE-N-ACETYLASE-RELATED"/>
    <property type="match status" value="1"/>
</dbReference>
<dbReference type="Gene3D" id="3.40.50.10320">
    <property type="entry name" value="LmbE-like"/>
    <property type="match status" value="1"/>
</dbReference>
<dbReference type="PANTHER" id="PTHR12993:SF11">
    <property type="entry name" value="N-ACETYLGLUCOSAMINYL-PHOSPHATIDYLINOSITOL DE-N-ACETYLASE"/>
    <property type="match status" value="1"/>
</dbReference>
<evidence type="ECO:0000256" key="1">
    <source>
        <dbReference type="ARBA" id="ARBA00022833"/>
    </source>
</evidence>
<dbReference type="GO" id="GO:0016137">
    <property type="term" value="P:glycoside metabolic process"/>
    <property type="evidence" value="ECO:0007669"/>
    <property type="project" value="UniProtKB-ARBA"/>
</dbReference>
<dbReference type="Proteomes" id="UP000534306">
    <property type="component" value="Unassembled WGS sequence"/>
</dbReference>
<feature type="region of interest" description="Disordered" evidence="2">
    <location>
        <begin position="196"/>
        <end position="240"/>
    </location>
</feature>
<dbReference type="Proteomes" id="UP000553957">
    <property type="component" value="Unassembled WGS sequence"/>
</dbReference>
<keyword evidence="5" id="KW-1185">Reference proteome</keyword>
<dbReference type="InterPro" id="IPR003737">
    <property type="entry name" value="GlcNAc_PI_deacetylase-related"/>
</dbReference>
<evidence type="ECO:0000256" key="2">
    <source>
        <dbReference type="SAM" id="MobiDB-lite"/>
    </source>
</evidence>
<reference evidence="3 6" key="2">
    <citation type="submission" date="2020-08" db="EMBL/GenBank/DDBJ databases">
        <title>Sequencing the genomes of 1000 actinobacteria strains.</title>
        <authorList>
            <person name="Klenk H.-P."/>
        </authorList>
    </citation>
    <scope>NUCLEOTIDE SEQUENCE [LARGE SCALE GENOMIC DNA]</scope>
    <source>
        <strain evidence="3 6">DSM 15626</strain>
    </source>
</reference>
<sequence length="240" mass="26938">MKYVCVFAHPDDEMRCLGTLLRLHAAGHELAFVTITTGDKGLPFHPPEDQARAAEIRTAEMQEVAAHFDAEYISLGREDGFVIEDADLRADLIRTLRHLNAEVLFTHWTTDYNPDHTLTAKLTTDAALLAPLSSFAPTPNPLPHTPRIWHVDPGPGHAFEPTHFVAFTPTQATRKAALIRLHRSQMDVMRTLSGGEDYADHQADHDRTTGRRLQVPHAESFRPSLTDRRIPWPSDLPPQL</sequence>
<dbReference type="EMBL" id="JACHKF010000001">
    <property type="protein sequence ID" value="MBB6564855.1"/>
    <property type="molecule type" value="Genomic_DNA"/>
</dbReference>
<keyword evidence="1" id="KW-0862">Zinc</keyword>
<dbReference type="AlphaFoldDB" id="A0A7Y4L1D6"/>
<reference evidence="4 5" key="1">
    <citation type="submission" date="2020-05" db="EMBL/GenBank/DDBJ databases">
        <title>Genome sequence of Kribbella sandramycini ATCC 39419.</title>
        <authorList>
            <person name="Maclea K.S."/>
            <person name="Fair J.L."/>
        </authorList>
    </citation>
    <scope>NUCLEOTIDE SEQUENCE [LARGE SCALE GENOMIC DNA]</scope>
    <source>
        <strain evidence="4 5">ATCC 39419</strain>
    </source>
</reference>
<protein>
    <submittedName>
        <fullName evidence="3">LmbE family N-acetylglucosaminyl deacetylase</fullName>
    </submittedName>
    <submittedName>
        <fullName evidence="4">PIG-L family deacetylase</fullName>
    </submittedName>
</protein>
<dbReference type="SUPFAM" id="SSF102588">
    <property type="entry name" value="LmbE-like"/>
    <property type="match status" value="1"/>
</dbReference>
<gene>
    <name evidence="3" type="ORF">HNR71_000492</name>
    <name evidence="4" type="ORF">HPO96_20105</name>
</gene>
<proteinExistence type="predicted"/>
<evidence type="ECO:0000313" key="3">
    <source>
        <dbReference type="EMBL" id="MBB6564855.1"/>
    </source>
</evidence>
<dbReference type="RefSeq" id="WP_171675025.1">
    <property type="nucleotide sequence ID" value="NZ_BAAAGT010000001.1"/>
</dbReference>
<evidence type="ECO:0000313" key="6">
    <source>
        <dbReference type="Proteomes" id="UP000553957"/>
    </source>
</evidence>
<organism evidence="4 5">
    <name type="scientific">Kribbella sandramycini</name>
    <dbReference type="NCBI Taxonomy" id="60450"/>
    <lineage>
        <taxon>Bacteria</taxon>
        <taxon>Bacillati</taxon>
        <taxon>Actinomycetota</taxon>
        <taxon>Actinomycetes</taxon>
        <taxon>Propionibacteriales</taxon>
        <taxon>Kribbellaceae</taxon>
        <taxon>Kribbella</taxon>
    </lineage>
</organism>
<accession>A0A7Y4L1D6</accession>
<feature type="compositionally biased region" description="Basic and acidic residues" evidence="2">
    <location>
        <begin position="198"/>
        <end position="209"/>
    </location>
</feature>
<comment type="caution">
    <text evidence="4">The sequence shown here is derived from an EMBL/GenBank/DDBJ whole genome shotgun (WGS) entry which is preliminary data.</text>
</comment>